<dbReference type="Proteomes" id="UP000580250">
    <property type="component" value="Unassembled WGS sequence"/>
</dbReference>
<evidence type="ECO:0000313" key="3">
    <source>
        <dbReference type="Proteomes" id="UP000580250"/>
    </source>
</evidence>
<organism evidence="2 3">
    <name type="scientific">Meloidogyne enterolobii</name>
    <name type="common">Root-knot nematode worm</name>
    <name type="synonym">Meloidogyne mayaguensis</name>
    <dbReference type="NCBI Taxonomy" id="390850"/>
    <lineage>
        <taxon>Eukaryota</taxon>
        <taxon>Metazoa</taxon>
        <taxon>Ecdysozoa</taxon>
        <taxon>Nematoda</taxon>
        <taxon>Chromadorea</taxon>
        <taxon>Rhabditida</taxon>
        <taxon>Tylenchina</taxon>
        <taxon>Tylenchomorpha</taxon>
        <taxon>Tylenchoidea</taxon>
        <taxon>Meloidogynidae</taxon>
        <taxon>Meloidogyninae</taxon>
        <taxon>Meloidogyne</taxon>
    </lineage>
</organism>
<proteinExistence type="predicted"/>
<evidence type="ECO:0000256" key="1">
    <source>
        <dbReference type="SAM" id="MobiDB-lite"/>
    </source>
</evidence>
<comment type="caution">
    <text evidence="2">The sequence shown here is derived from an EMBL/GenBank/DDBJ whole genome shotgun (WGS) entry which is preliminary data.</text>
</comment>
<feature type="compositionally biased region" description="Basic and acidic residues" evidence="1">
    <location>
        <begin position="69"/>
        <end position="84"/>
    </location>
</feature>
<evidence type="ECO:0000313" key="2">
    <source>
        <dbReference type="EMBL" id="CAD2175943.1"/>
    </source>
</evidence>
<accession>A0A6V7VM39</accession>
<dbReference type="EMBL" id="CAJEWN010000264">
    <property type="protein sequence ID" value="CAD2175943.1"/>
    <property type="molecule type" value="Genomic_DNA"/>
</dbReference>
<feature type="region of interest" description="Disordered" evidence="1">
    <location>
        <begin position="69"/>
        <end position="91"/>
    </location>
</feature>
<reference evidence="2 3" key="1">
    <citation type="submission" date="2020-08" db="EMBL/GenBank/DDBJ databases">
        <authorList>
            <person name="Koutsovoulos G."/>
            <person name="Danchin GJ E."/>
        </authorList>
    </citation>
    <scope>NUCLEOTIDE SEQUENCE [LARGE SCALE GENOMIC DNA]</scope>
</reference>
<sequence length="91" mass="10383">MGSRYLNLPQTGEVPSSMVDQFFNDQHPPLARKKTIQELEEEEREAREKAEIAITEALLNEDLENIEDLKNGSNEDHFPRHQVKEVAPLAG</sequence>
<protein>
    <submittedName>
        <fullName evidence="2">Uncharacterized protein</fullName>
    </submittedName>
</protein>
<gene>
    <name evidence="2" type="ORF">MENT_LOCUS27701</name>
</gene>
<name>A0A6V7VM39_MELEN</name>
<dbReference type="AlphaFoldDB" id="A0A6V7VM39"/>